<dbReference type="EMBL" id="LT594323">
    <property type="protein sequence ID" value="SBT42859.1"/>
    <property type="molecule type" value="Genomic_DNA"/>
</dbReference>
<dbReference type="InterPro" id="IPR011053">
    <property type="entry name" value="Single_hybrid_motif"/>
</dbReference>
<dbReference type="PROSITE" id="PS50968">
    <property type="entry name" value="BIOTINYL_LIPOYL"/>
    <property type="match status" value="1"/>
</dbReference>
<evidence type="ECO:0000256" key="5">
    <source>
        <dbReference type="ARBA" id="ARBA00023160"/>
    </source>
</evidence>
<dbReference type="AlphaFoldDB" id="A0A1A8ZG95"/>
<dbReference type="Gene3D" id="2.40.50.100">
    <property type="match status" value="1"/>
</dbReference>
<dbReference type="PROSITE" id="PS00188">
    <property type="entry name" value="BIOTIN"/>
    <property type="match status" value="1"/>
</dbReference>
<keyword evidence="2 7" id="KW-0444">Lipid biosynthesis</keyword>
<evidence type="ECO:0000313" key="10">
    <source>
        <dbReference type="Proteomes" id="UP000199385"/>
    </source>
</evidence>
<dbReference type="UniPathway" id="UPA00094"/>
<accession>A0A1A8ZG95</accession>
<evidence type="ECO:0000313" key="9">
    <source>
        <dbReference type="EMBL" id="SBT42859.1"/>
    </source>
</evidence>
<sequence length="172" mass="17573">MTAAPEVSNGARTLRVTGTDSDGASGYAALLDAMTENARRLLAAAPRTPRVLRLSAGQVEVALEWETAPAPAVGAGGVAGEELPAARDTGLQVLSPTVGVFYRSAEPGAKPFVEVGDVITVGQQLAIVEAMKLMVPVESTVHGRIEAVLHADGDPVEYGEPLFVVVGAGSGD</sequence>
<evidence type="ECO:0000256" key="7">
    <source>
        <dbReference type="RuleBase" id="RU364072"/>
    </source>
</evidence>
<proteinExistence type="predicted"/>
<dbReference type="InterPro" id="IPR053217">
    <property type="entry name" value="ACC_Biotin_Carrier"/>
</dbReference>
<dbReference type="PANTHER" id="PTHR47597:SF1">
    <property type="entry name" value="IS A MEMBER OF THE PF|00364 BIOTIN-REQUIRING ENZYMES FAMILY-RELATED"/>
    <property type="match status" value="1"/>
</dbReference>
<dbReference type="PANTHER" id="PTHR47597">
    <property type="entry name" value="IS A MEMBER OF THE PF|00364 BIOTIN-REQUIRING ENZYMES FAMILY-RELATED"/>
    <property type="match status" value="1"/>
</dbReference>
<feature type="domain" description="Lipoyl-binding" evidence="8">
    <location>
        <begin position="90"/>
        <end position="166"/>
    </location>
</feature>
<keyword evidence="4 7" id="KW-0443">Lipid metabolism</keyword>
<name>A0A1A8ZG95_9ACTN</name>
<evidence type="ECO:0000256" key="6">
    <source>
        <dbReference type="ARBA" id="ARBA00023267"/>
    </source>
</evidence>
<comment type="pathway">
    <text evidence="1 7">Lipid metabolism; fatty acid biosynthesis.</text>
</comment>
<evidence type="ECO:0000256" key="3">
    <source>
        <dbReference type="ARBA" id="ARBA00022832"/>
    </source>
</evidence>
<dbReference type="SUPFAM" id="SSF51230">
    <property type="entry name" value="Single hybrid motif"/>
    <property type="match status" value="1"/>
</dbReference>
<evidence type="ECO:0000256" key="2">
    <source>
        <dbReference type="ARBA" id="ARBA00022516"/>
    </source>
</evidence>
<dbReference type="InterPro" id="IPR001249">
    <property type="entry name" value="AcCoA_biotinCC"/>
</dbReference>
<dbReference type="InterPro" id="IPR000089">
    <property type="entry name" value="Biotin_lipoyl"/>
</dbReference>
<keyword evidence="3 7" id="KW-0276">Fatty acid metabolism</keyword>
<protein>
    <recommendedName>
        <fullName evidence="7">Biotin carboxyl carrier protein of acetyl-CoA carboxylase</fullName>
    </recommendedName>
</protein>
<dbReference type="InterPro" id="IPR001882">
    <property type="entry name" value="Biotin_BS"/>
</dbReference>
<gene>
    <name evidence="9" type="ORF">GA0070611_2114</name>
</gene>
<keyword evidence="5 7" id="KW-0275">Fatty acid biosynthesis</keyword>
<dbReference type="PRINTS" id="PR01071">
    <property type="entry name" value="ACOABIOTINCC"/>
</dbReference>
<dbReference type="STRING" id="261654.GA0070611_2114"/>
<comment type="function">
    <text evidence="7">This protein is a component of the acetyl coenzyme A carboxylase complex; first, biotin carboxylase catalyzes the carboxylation of the carrier protein and then the transcarboxylase transfers the carboxyl group to form malonyl-CoA.</text>
</comment>
<dbReference type="GO" id="GO:0009317">
    <property type="term" value="C:acetyl-CoA carboxylase complex"/>
    <property type="evidence" value="ECO:0007669"/>
    <property type="project" value="InterPro"/>
</dbReference>
<dbReference type="GO" id="GO:0006633">
    <property type="term" value="P:fatty acid biosynthetic process"/>
    <property type="evidence" value="ECO:0007669"/>
    <property type="project" value="UniProtKB-UniPathway"/>
</dbReference>
<dbReference type="OrthoDB" id="9811735at2"/>
<evidence type="ECO:0000259" key="8">
    <source>
        <dbReference type="PROSITE" id="PS50968"/>
    </source>
</evidence>
<evidence type="ECO:0000256" key="1">
    <source>
        <dbReference type="ARBA" id="ARBA00005194"/>
    </source>
</evidence>
<dbReference type="GO" id="GO:0003989">
    <property type="term" value="F:acetyl-CoA carboxylase activity"/>
    <property type="evidence" value="ECO:0007669"/>
    <property type="project" value="InterPro"/>
</dbReference>
<keyword evidence="6 7" id="KW-0092">Biotin</keyword>
<dbReference type="CDD" id="cd06850">
    <property type="entry name" value="biotinyl_domain"/>
    <property type="match status" value="1"/>
</dbReference>
<organism evidence="9 10">
    <name type="scientific">Micromonospora auratinigra</name>
    <dbReference type="NCBI Taxonomy" id="261654"/>
    <lineage>
        <taxon>Bacteria</taxon>
        <taxon>Bacillati</taxon>
        <taxon>Actinomycetota</taxon>
        <taxon>Actinomycetes</taxon>
        <taxon>Micromonosporales</taxon>
        <taxon>Micromonosporaceae</taxon>
        <taxon>Micromonospora</taxon>
    </lineage>
</organism>
<keyword evidence="10" id="KW-1185">Reference proteome</keyword>
<dbReference type="RefSeq" id="WP_091661656.1">
    <property type="nucleotide sequence ID" value="NZ_LT594323.1"/>
</dbReference>
<dbReference type="Pfam" id="PF00364">
    <property type="entry name" value="Biotin_lipoyl"/>
    <property type="match status" value="1"/>
</dbReference>
<dbReference type="PATRIC" id="fig|261654.4.peg.2151"/>
<evidence type="ECO:0000256" key="4">
    <source>
        <dbReference type="ARBA" id="ARBA00023098"/>
    </source>
</evidence>
<reference evidence="10" key="1">
    <citation type="submission" date="2016-06" db="EMBL/GenBank/DDBJ databases">
        <authorList>
            <person name="Varghese N."/>
            <person name="Submissions Spin"/>
        </authorList>
    </citation>
    <scope>NUCLEOTIDE SEQUENCE [LARGE SCALE GENOMIC DNA]</scope>
    <source>
        <strain evidence="10">DSM 44815</strain>
    </source>
</reference>
<dbReference type="Proteomes" id="UP000199385">
    <property type="component" value="Chromosome I"/>
</dbReference>